<keyword evidence="3" id="KW-0808">Transferase</keyword>
<keyword evidence="6" id="KW-1185">Reference proteome</keyword>
<dbReference type="SUPFAM" id="SSF53756">
    <property type="entry name" value="UDP-Glycosyltransferase/glycogen phosphorylase"/>
    <property type="match status" value="1"/>
</dbReference>
<evidence type="ECO:0000313" key="5">
    <source>
        <dbReference type="EMBL" id="BDL44341.1"/>
    </source>
</evidence>
<reference evidence="5" key="1">
    <citation type="submission" date="2022-06" db="EMBL/GenBank/DDBJ databases">
        <title>Akkermansia biwalacus sp. nov., an anaerobic mucin-degrading bacterium isolated from human intestine.</title>
        <authorList>
            <person name="Kobayashi Y."/>
            <person name="Inoue S."/>
            <person name="Kawahara T."/>
            <person name="Kohda N."/>
        </authorList>
    </citation>
    <scope>NUCLEOTIDE SEQUENCE</scope>
    <source>
        <strain evidence="5">WON2089</strain>
    </source>
</reference>
<gene>
    <name evidence="5" type="ORF">Abiwalacus_19150</name>
</gene>
<dbReference type="PANTHER" id="PTHR11929">
    <property type="entry name" value="ALPHA- 1,3 -FUCOSYLTRANSFERASE"/>
    <property type="match status" value="1"/>
</dbReference>
<feature type="domain" description="Fucosyltransferase C-terminal" evidence="4">
    <location>
        <begin position="58"/>
        <end position="194"/>
    </location>
</feature>
<dbReference type="InterPro" id="IPR055270">
    <property type="entry name" value="Glyco_tran_10_C"/>
</dbReference>
<dbReference type="Pfam" id="PF00852">
    <property type="entry name" value="Glyco_transf_10"/>
    <property type="match status" value="1"/>
</dbReference>
<evidence type="ECO:0000256" key="2">
    <source>
        <dbReference type="ARBA" id="ARBA00022676"/>
    </source>
</evidence>
<evidence type="ECO:0000256" key="1">
    <source>
        <dbReference type="ARBA" id="ARBA00008919"/>
    </source>
</evidence>
<dbReference type="Proteomes" id="UP001062263">
    <property type="component" value="Chromosome"/>
</dbReference>
<proteinExistence type="inferred from homology"/>
<dbReference type="EMBL" id="AP025943">
    <property type="protein sequence ID" value="BDL44341.1"/>
    <property type="molecule type" value="Genomic_DNA"/>
</dbReference>
<comment type="similarity">
    <text evidence="1">Belongs to the glycosyltransferase 10 family.</text>
</comment>
<dbReference type="InterPro" id="IPR001503">
    <property type="entry name" value="Glyco_trans_10"/>
</dbReference>
<evidence type="ECO:0000313" key="6">
    <source>
        <dbReference type="Proteomes" id="UP001062263"/>
    </source>
</evidence>
<dbReference type="PANTHER" id="PTHR11929:SF194">
    <property type="entry name" value="ALPHA-(1,3)-FUCOSYLTRANSFERASE 10"/>
    <property type="match status" value="1"/>
</dbReference>
<protein>
    <recommendedName>
        <fullName evidence="4">Fucosyltransferase C-terminal domain-containing protein</fullName>
    </recommendedName>
</protein>
<dbReference type="Gene3D" id="3.40.50.11660">
    <property type="entry name" value="Glycosyl transferase family 10, C-terminal domain"/>
    <property type="match status" value="1"/>
</dbReference>
<evidence type="ECO:0000259" key="4">
    <source>
        <dbReference type="Pfam" id="PF00852"/>
    </source>
</evidence>
<organism evidence="5 6">
    <name type="scientific">Akkermansia biwaensis</name>
    <dbReference type="NCBI Taxonomy" id="2946555"/>
    <lineage>
        <taxon>Bacteria</taxon>
        <taxon>Pseudomonadati</taxon>
        <taxon>Verrucomicrobiota</taxon>
        <taxon>Verrucomicrobiia</taxon>
        <taxon>Verrucomicrobiales</taxon>
        <taxon>Akkermansiaceae</taxon>
        <taxon>Akkermansia</taxon>
    </lineage>
</organism>
<dbReference type="InterPro" id="IPR038577">
    <property type="entry name" value="GT10-like_C_sf"/>
</dbReference>
<evidence type="ECO:0000256" key="3">
    <source>
        <dbReference type="ARBA" id="ARBA00022679"/>
    </source>
</evidence>
<name>A0ABM7ZHS1_9BACT</name>
<sequence>MDVLGEALAPNLNLFDYHIGFDAPDDDGRLLCMSYLFDLRMKLKDLHTMNPDDALCGKDGFCNYIYSHGLGHPYRIQLFSELSAYKKVDAIGKHLNNTPCLIPREAEDWLAGSVLLKKPYKFSIACENSWYRRYTTEKIITSFLACTVPVYWGNPLVEEEYNPKAFINCHRYSSLKEVVAEIKRIDEDEALWKAMMAEPRRLPWQIEREQEKKDKFNAELMKIFTSPVEHVRKRGDGLWMNNYRNFFTDKMTMKKEDDRKKLKSALKEWNKRLFPRF</sequence>
<keyword evidence="2" id="KW-0328">Glycosyltransferase</keyword>
<accession>A0ABM7ZHS1</accession>